<dbReference type="EMBL" id="BDIP01000430">
    <property type="protein sequence ID" value="GIQ81570.1"/>
    <property type="molecule type" value="Genomic_DNA"/>
</dbReference>
<feature type="compositionally biased region" description="Basic and acidic residues" evidence="1">
    <location>
        <begin position="664"/>
        <end position="675"/>
    </location>
</feature>
<feature type="compositionally biased region" description="Basic and acidic residues" evidence="1">
    <location>
        <begin position="166"/>
        <end position="176"/>
    </location>
</feature>
<dbReference type="AlphaFoldDB" id="A0A9K3GGC3"/>
<feature type="region of interest" description="Disordered" evidence="1">
    <location>
        <begin position="567"/>
        <end position="704"/>
    </location>
</feature>
<feature type="compositionally biased region" description="Basic and acidic residues" evidence="1">
    <location>
        <begin position="571"/>
        <end position="584"/>
    </location>
</feature>
<sequence length="704" mass="75671">MSRPGSAMQQSGPQHPTSSAHQSTLSIIERCWTDMGLPEQERRVLRLALTPSHYPLYSSALTAVLAGTKSVTMANKARALHVRRMHALVQSILTRYAASGQEHLSPADTTALCRLYQSVQTHTAQVVNAVEDVRKHLSRPGVGGRIRGMTSDALSPQAETGAHIQGQREREREGDRQPAVSLLLGVLLRDPSCRTEAEREGGERSVSRGASRAGERGPSRAGEAPGGRRAASPTPLPHLRGSRPTESVDHPSTPSTAAGTGAPTRPARPTTPGGLKRQRTIDMFSRTSTMLGSANPLVYLTGALIDCAGVDKVLLSNREIKGALKGMVLNTQAPGPVCRCSERALTAGIERMPYSCIAHVLQDVAYAYSLDTRFVPAALLNDSWKVTQAEREQIASLGIAAACMHVLLGVSFDTDNVTPPVTVQAHRLLACLRRLGPYLSLPALLSKAMRHMVTNKGDSLKKAMVKVGARTVRVHPSMASAASVLMREPTSVLALTDEEKQLQADHRVLLSVPLPPFPLPALFYRGVGAVSTREDGHLDVLFTPDVLRTDGDDMGVYLERSMLVSLGLEEAEQRETEEGEGGKAEEEEEPPSPPPPPTPPTLPSRPQSAMGRPVITSKGDRGRPLTTVPEGAEGEGEGEEARPLSVVFDSVSDMLGGMSLGSQRQRDREREREQRMAGLAVGAKHKRGKAKRPADLPTINLDSD</sequence>
<comment type="caution">
    <text evidence="2">The sequence shown here is derived from an EMBL/GenBank/DDBJ whole genome shotgun (WGS) entry which is preliminary data.</text>
</comment>
<feature type="compositionally biased region" description="Pro residues" evidence="1">
    <location>
        <begin position="591"/>
        <end position="603"/>
    </location>
</feature>
<feature type="region of interest" description="Disordered" evidence="1">
    <location>
        <begin position="1"/>
        <end position="20"/>
    </location>
</feature>
<reference evidence="2 3" key="1">
    <citation type="journal article" date="2018" name="PLoS ONE">
        <title>The draft genome of Kipferlia bialata reveals reductive genome evolution in fornicate parasites.</title>
        <authorList>
            <person name="Tanifuji G."/>
            <person name="Takabayashi S."/>
            <person name="Kume K."/>
            <person name="Takagi M."/>
            <person name="Nakayama T."/>
            <person name="Kamikawa R."/>
            <person name="Inagaki Y."/>
            <person name="Hashimoto T."/>
        </authorList>
    </citation>
    <scope>NUCLEOTIDE SEQUENCE [LARGE SCALE GENOMIC DNA]</scope>
    <source>
        <strain evidence="2">NY0173</strain>
    </source>
</reference>
<accession>A0A9K3GGC3</accession>
<name>A0A9K3GGC3_9EUKA</name>
<dbReference type="Proteomes" id="UP000265618">
    <property type="component" value="Unassembled WGS sequence"/>
</dbReference>
<evidence type="ECO:0000256" key="1">
    <source>
        <dbReference type="SAM" id="MobiDB-lite"/>
    </source>
</evidence>
<feature type="region of interest" description="Disordered" evidence="1">
    <location>
        <begin position="193"/>
        <end position="279"/>
    </location>
</feature>
<protein>
    <submittedName>
        <fullName evidence="2">Uncharacterized protein</fullName>
    </submittedName>
</protein>
<feature type="compositionally biased region" description="Basic and acidic residues" evidence="1">
    <location>
        <begin position="193"/>
        <end position="206"/>
    </location>
</feature>
<gene>
    <name evidence="2" type="ORF">KIPB_002548</name>
</gene>
<proteinExistence type="predicted"/>
<evidence type="ECO:0000313" key="2">
    <source>
        <dbReference type="EMBL" id="GIQ81570.1"/>
    </source>
</evidence>
<evidence type="ECO:0000313" key="3">
    <source>
        <dbReference type="Proteomes" id="UP000265618"/>
    </source>
</evidence>
<keyword evidence="3" id="KW-1185">Reference proteome</keyword>
<feature type="compositionally biased region" description="Low complexity" evidence="1">
    <location>
        <begin position="219"/>
        <end position="233"/>
    </location>
</feature>
<feature type="compositionally biased region" description="Low complexity" evidence="1">
    <location>
        <begin position="251"/>
        <end position="274"/>
    </location>
</feature>
<organism evidence="2 3">
    <name type="scientific">Kipferlia bialata</name>
    <dbReference type="NCBI Taxonomy" id="797122"/>
    <lineage>
        <taxon>Eukaryota</taxon>
        <taxon>Metamonada</taxon>
        <taxon>Carpediemonas-like organisms</taxon>
        <taxon>Kipferlia</taxon>
    </lineage>
</organism>
<feature type="region of interest" description="Disordered" evidence="1">
    <location>
        <begin position="138"/>
        <end position="177"/>
    </location>
</feature>
<feature type="compositionally biased region" description="Polar residues" evidence="1">
    <location>
        <begin position="7"/>
        <end position="20"/>
    </location>
</feature>